<dbReference type="GO" id="GO:0016289">
    <property type="term" value="F:acyl-CoA hydrolase activity"/>
    <property type="evidence" value="ECO:0007669"/>
    <property type="project" value="TreeGrafter"/>
</dbReference>
<dbReference type="Pfam" id="PF03061">
    <property type="entry name" value="4HBT"/>
    <property type="match status" value="1"/>
</dbReference>
<sequence length="136" mass="15233">MDKSAAPGRGRFICENFFMLHNQIRPGEAGEDWAEMYLDVVQESKNPYGLVHGGALFTMADCCAGRVARLDGRMYVTQDASVQFIRNVDSGRLTARGTVLNRGRRVCLIQVEIREPEGGLLFHGTFTMFCIREKAD</sequence>
<evidence type="ECO:0000256" key="1">
    <source>
        <dbReference type="ARBA" id="ARBA00022801"/>
    </source>
</evidence>
<evidence type="ECO:0000313" key="4">
    <source>
        <dbReference type="Proteomes" id="UP001055185"/>
    </source>
</evidence>
<dbReference type="RefSeq" id="WP_238317610.1">
    <property type="nucleotide sequence ID" value="NZ_BQKV01000098.1"/>
</dbReference>
<accession>A0AA37J0Q0</accession>
<dbReference type="InterPro" id="IPR003736">
    <property type="entry name" value="PAAI_dom"/>
</dbReference>
<evidence type="ECO:0000259" key="2">
    <source>
        <dbReference type="Pfam" id="PF03061"/>
    </source>
</evidence>
<dbReference type="NCBIfam" id="TIGR00369">
    <property type="entry name" value="unchar_dom_1"/>
    <property type="match status" value="1"/>
</dbReference>
<keyword evidence="1" id="KW-0378">Hydrolase</keyword>
<dbReference type="CDD" id="cd03443">
    <property type="entry name" value="PaaI_thioesterase"/>
    <property type="match status" value="1"/>
</dbReference>
<proteinExistence type="predicted"/>
<dbReference type="PANTHER" id="PTHR42856">
    <property type="entry name" value="ACYL-COENZYME A THIOESTERASE PAAI"/>
    <property type="match status" value="1"/>
</dbReference>
<name>A0AA37J0Q0_9FIRM</name>
<dbReference type="InterPro" id="IPR029069">
    <property type="entry name" value="HotDog_dom_sf"/>
</dbReference>
<dbReference type="EMBL" id="BQKV01000098">
    <property type="protein sequence ID" value="GJN65389.1"/>
    <property type="molecule type" value="Genomic_DNA"/>
</dbReference>
<gene>
    <name evidence="3" type="ORF">JCM17207_20140</name>
</gene>
<dbReference type="SUPFAM" id="SSF54637">
    <property type="entry name" value="Thioesterase/thiol ester dehydrase-isomerase"/>
    <property type="match status" value="1"/>
</dbReference>
<dbReference type="AlphaFoldDB" id="A0AA37J0Q0"/>
<keyword evidence="4" id="KW-1185">Reference proteome</keyword>
<organism evidence="3 4">
    <name type="scientific">Faecalibacterium gallinarum</name>
    <dbReference type="NCBI Taxonomy" id="2903556"/>
    <lineage>
        <taxon>Bacteria</taxon>
        <taxon>Bacillati</taxon>
        <taxon>Bacillota</taxon>
        <taxon>Clostridia</taxon>
        <taxon>Eubacteriales</taxon>
        <taxon>Oscillospiraceae</taxon>
        <taxon>Faecalibacterium</taxon>
    </lineage>
</organism>
<dbReference type="InterPro" id="IPR006683">
    <property type="entry name" value="Thioestr_dom"/>
</dbReference>
<dbReference type="Proteomes" id="UP001055185">
    <property type="component" value="Unassembled WGS sequence"/>
</dbReference>
<protein>
    <submittedName>
        <fullName evidence="3">Esterase</fullName>
    </submittedName>
</protein>
<comment type="caution">
    <text evidence="3">The sequence shown here is derived from an EMBL/GenBank/DDBJ whole genome shotgun (WGS) entry which is preliminary data.</text>
</comment>
<feature type="domain" description="Thioesterase" evidence="2">
    <location>
        <begin position="48"/>
        <end position="120"/>
    </location>
</feature>
<reference evidence="3" key="1">
    <citation type="journal article" date="2022" name="Int. J. Syst. Evol. Microbiol.">
        <title>Genome-based, phenotypic and chemotaxonomic classification of Faecalibacterium strains: proposal of three novel species Faecalibacterium duncaniae sp. nov., Faecalibacterium hattorii sp. nov. and Faecalibacterium gallinarum sp. nov. .</title>
        <authorList>
            <person name="Sakamoto M."/>
            <person name="Sakurai N."/>
            <person name="Tanno H."/>
            <person name="Iino T."/>
            <person name="Ohkuma M."/>
            <person name="Endo A."/>
        </authorList>
    </citation>
    <scope>NUCLEOTIDE SEQUENCE</scope>
    <source>
        <strain evidence="3">JCM 17207</strain>
    </source>
</reference>
<evidence type="ECO:0000313" key="3">
    <source>
        <dbReference type="EMBL" id="GJN65389.1"/>
    </source>
</evidence>
<dbReference type="Gene3D" id="3.10.129.10">
    <property type="entry name" value="Hotdog Thioesterase"/>
    <property type="match status" value="1"/>
</dbReference>
<dbReference type="InterPro" id="IPR052723">
    <property type="entry name" value="Acyl-CoA_thioesterase_PaaI"/>
</dbReference>
<dbReference type="PANTHER" id="PTHR42856:SF1">
    <property type="entry name" value="ACYL-COENZYME A THIOESTERASE PAAI"/>
    <property type="match status" value="1"/>
</dbReference>